<dbReference type="InterPro" id="IPR019533">
    <property type="entry name" value="Peptidase_S26"/>
</dbReference>
<organism evidence="11 12">
    <name type="scientific">Zymomonas mobilis subsp. mobilis (strain ATCC 10988 / DSM 424 / LMG 404 / NCIMB 8938 / NRRL B-806 / ZM1)</name>
    <dbReference type="NCBI Taxonomy" id="555217"/>
    <lineage>
        <taxon>Bacteria</taxon>
        <taxon>Pseudomonadati</taxon>
        <taxon>Pseudomonadota</taxon>
        <taxon>Alphaproteobacteria</taxon>
        <taxon>Sphingomonadales</taxon>
        <taxon>Zymomonadaceae</taxon>
        <taxon>Zymomonas</taxon>
    </lineage>
</organism>
<evidence type="ECO:0000256" key="9">
    <source>
        <dbReference type="RuleBase" id="RU362042"/>
    </source>
</evidence>
<comment type="similarity">
    <text evidence="2 9">Belongs to the peptidase S26 family.</text>
</comment>
<evidence type="ECO:0000313" key="11">
    <source>
        <dbReference type="EMBL" id="AEH63250.1"/>
    </source>
</evidence>
<evidence type="ECO:0000256" key="8">
    <source>
        <dbReference type="RuleBase" id="RU003993"/>
    </source>
</evidence>
<comment type="subcellular location">
    <subcellularLocation>
        <location evidence="9">Membrane</location>
        <topology evidence="9">Single-pass type II membrane protein</topology>
    </subcellularLocation>
</comment>
<keyword evidence="5 8" id="KW-0645">Protease</keyword>
<evidence type="ECO:0000259" key="10">
    <source>
        <dbReference type="Pfam" id="PF10502"/>
    </source>
</evidence>
<dbReference type="Gene3D" id="2.10.109.10">
    <property type="entry name" value="Umud Fragment, subunit A"/>
    <property type="match status" value="1"/>
</dbReference>
<dbReference type="GO" id="GO:0006465">
    <property type="term" value="P:signal peptide processing"/>
    <property type="evidence" value="ECO:0007669"/>
    <property type="project" value="InterPro"/>
</dbReference>
<dbReference type="PROSITE" id="PS00501">
    <property type="entry name" value="SPASE_I_1"/>
    <property type="match status" value="1"/>
</dbReference>
<keyword evidence="8" id="KW-0812">Transmembrane</keyword>
<evidence type="ECO:0000256" key="5">
    <source>
        <dbReference type="ARBA" id="ARBA00022670"/>
    </source>
</evidence>
<dbReference type="KEGG" id="zmm:Zmob_1430"/>
<dbReference type="PANTHER" id="PTHR43390">
    <property type="entry name" value="SIGNAL PEPTIDASE I"/>
    <property type="match status" value="1"/>
</dbReference>
<comment type="catalytic activity">
    <reaction evidence="1 8">
        <text>Cleavage of hydrophobic, N-terminal signal or leader sequences from secreted and periplasmic proteins.</text>
        <dbReference type="EC" id="3.4.21.89"/>
    </reaction>
</comment>
<dbReference type="EMBL" id="CP002850">
    <property type="protein sequence ID" value="AEH63250.1"/>
    <property type="molecule type" value="Genomic_DNA"/>
</dbReference>
<evidence type="ECO:0000313" key="12">
    <source>
        <dbReference type="Proteomes" id="UP000001494"/>
    </source>
</evidence>
<keyword evidence="8" id="KW-1133">Transmembrane helix</keyword>
<evidence type="ECO:0000256" key="3">
    <source>
        <dbReference type="ARBA" id="ARBA00013208"/>
    </source>
</evidence>
<keyword evidence="8" id="KW-0472">Membrane</keyword>
<dbReference type="GO" id="GO:0016020">
    <property type="term" value="C:membrane"/>
    <property type="evidence" value="ECO:0007669"/>
    <property type="project" value="UniProtKB-SubCell"/>
</dbReference>
<gene>
    <name evidence="11" type="ordered locus">Zmob_1430</name>
</gene>
<reference evidence="11 12" key="1">
    <citation type="journal article" date="2011" name="J. Bacteriol.">
        <title>Genome sequence of the ethanol-producing Zymomonas mobilis subsp. mobilis lectotype strain ATCC 10988.</title>
        <authorList>
            <person name="Pappas K.M."/>
            <person name="Kouvelis V.N."/>
            <person name="Saunders E."/>
            <person name="Brettin T.S."/>
            <person name="Bruce D."/>
            <person name="Detter C."/>
            <person name="Balakireva M."/>
            <person name="Han C.S."/>
            <person name="Savvakis G."/>
            <person name="Kyrpides N.C."/>
            <person name="Typas M.A."/>
        </authorList>
    </citation>
    <scope>NUCLEOTIDE SEQUENCE [LARGE SCALE GENOMIC DNA]</scope>
    <source>
        <strain evidence="12">ATCC 10988 / DSM 424 / CCUG 17860 / LMG 404 / NCIMB 8938 / NRRL B-806 / ZM1</strain>
    </source>
</reference>
<dbReference type="EC" id="3.4.21.89" evidence="3 8"/>
<feature type="domain" description="Peptidase S26" evidence="10">
    <location>
        <begin position="29"/>
        <end position="257"/>
    </location>
</feature>
<dbReference type="Proteomes" id="UP000001494">
    <property type="component" value="Chromosome"/>
</dbReference>
<dbReference type="OrthoDB" id="9815782at2"/>
<feature type="active site" evidence="7">
    <location>
        <position position="117"/>
    </location>
</feature>
<evidence type="ECO:0000256" key="4">
    <source>
        <dbReference type="ARBA" id="ARBA00019232"/>
    </source>
</evidence>
<dbReference type="AlphaFoldDB" id="A0A0H3FZL5"/>
<dbReference type="InterPro" id="IPR000223">
    <property type="entry name" value="Pept_S26A_signal_pept_1"/>
</dbReference>
<feature type="active site" evidence="7">
    <location>
        <position position="56"/>
    </location>
</feature>
<evidence type="ECO:0000256" key="6">
    <source>
        <dbReference type="ARBA" id="ARBA00022801"/>
    </source>
</evidence>
<evidence type="ECO:0000256" key="1">
    <source>
        <dbReference type="ARBA" id="ARBA00000677"/>
    </source>
</evidence>
<dbReference type="RefSeq" id="WP_011241457.1">
    <property type="nucleotide sequence ID" value="NC_017262.1"/>
</dbReference>
<dbReference type="HOGENOM" id="CLU_028723_1_2_5"/>
<sequence>MNQDKSLDSDDMTQSQEDMPKKFSLWHEIKGIFYILLLVGIVQSFIVKPFYIPSESMMPTLLNGDRLVVSKYPYGWSYASPIFHFLPFFHGRLFGHMPKRGDVVIVVPRGQKSDYIKRVIGLPGDTLSVENGILIINGKPVKRRMMSPAMIPIDQNMPCENNGYLAMEQVTGQDGRRYCKMPRIEETLPNGVRYETLDLGYIPQADDYGPVTIPEGYVFLMGDNRDQSADSRFPLEEHGLGGPVPIESLGGRAEFITFSLDGSAKIWNPLSWFKSFRSGRSGLNLHPTEAKP</sequence>
<dbReference type="InterPro" id="IPR019756">
    <property type="entry name" value="Pept_S26A_signal_pept_1_Ser-AS"/>
</dbReference>
<dbReference type="eggNOG" id="COG0681">
    <property type="taxonomic scope" value="Bacteria"/>
</dbReference>
<dbReference type="Pfam" id="PF10502">
    <property type="entry name" value="Peptidase_S26"/>
    <property type="match status" value="1"/>
</dbReference>
<dbReference type="InterPro" id="IPR019757">
    <property type="entry name" value="Pept_S26A_signal_pept_1_Lys-AS"/>
</dbReference>
<evidence type="ECO:0000256" key="7">
    <source>
        <dbReference type="PIRSR" id="PIRSR600223-1"/>
    </source>
</evidence>
<protein>
    <recommendedName>
        <fullName evidence="4 8">Signal peptidase I</fullName>
        <ecNumber evidence="3 8">3.4.21.89</ecNumber>
    </recommendedName>
</protein>
<dbReference type="SUPFAM" id="SSF51306">
    <property type="entry name" value="LexA/Signal peptidase"/>
    <property type="match status" value="1"/>
</dbReference>
<dbReference type="NCBIfam" id="TIGR02227">
    <property type="entry name" value="sigpep_I_bact"/>
    <property type="match status" value="1"/>
</dbReference>
<evidence type="ECO:0000256" key="2">
    <source>
        <dbReference type="ARBA" id="ARBA00009370"/>
    </source>
</evidence>
<dbReference type="PANTHER" id="PTHR43390:SF1">
    <property type="entry name" value="CHLOROPLAST PROCESSING PEPTIDASE"/>
    <property type="match status" value="1"/>
</dbReference>
<dbReference type="GeneID" id="79904963"/>
<dbReference type="InterPro" id="IPR036286">
    <property type="entry name" value="LexA/Signal_pep-like_sf"/>
</dbReference>
<proteinExistence type="inferred from homology"/>
<dbReference type="GO" id="GO:0004252">
    <property type="term" value="F:serine-type endopeptidase activity"/>
    <property type="evidence" value="ECO:0007669"/>
    <property type="project" value="InterPro"/>
</dbReference>
<keyword evidence="6 8" id="KW-0378">Hydrolase</keyword>
<dbReference type="CDD" id="cd06530">
    <property type="entry name" value="S26_SPase_I"/>
    <property type="match status" value="1"/>
</dbReference>
<dbReference type="GO" id="GO:0009003">
    <property type="term" value="F:signal peptidase activity"/>
    <property type="evidence" value="ECO:0007669"/>
    <property type="project" value="UniProtKB-EC"/>
</dbReference>
<dbReference type="PROSITE" id="PS00760">
    <property type="entry name" value="SPASE_I_2"/>
    <property type="match status" value="1"/>
</dbReference>
<feature type="transmembrane region" description="Helical" evidence="8">
    <location>
        <begin position="31"/>
        <end position="52"/>
    </location>
</feature>
<accession>A0A0H3FZL5</accession>
<name>A0A0H3FZL5_ZYMMA</name>
<dbReference type="PRINTS" id="PR00727">
    <property type="entry name" value="LEADERPTASE"/>
</dbReference>